<evidence type="ECO:0000256" key="3">
    <source>
        <dbReference type="ARBA" id="ARBA00023242"/>
    </source>
</evidence>
<dbReference type="InterPro" id="IPR021718">
    <property type="entry name" value="CPSF73-100_C"/>
</dbReference>
<proteinExistence type="predicted"/>
<sequence>MYADAVLSVILQVSSQPKRLGELSVKQEITKDISFAKRLMKLMSDMFRESNVICSSNSEKIEVITEDMKASIDPNTLVVESNDESFHHLVQSAAKRLHTALKL</sequence>
<reference evidence="5" key="2">
    <citation type="submission" date="2024-06" db="UniProtKB">
        <authorList>
            <consortium name="EnsemblMetazoa"/>
        </authorList>
    </citation>
    <scope>IDENTIFICATION</scope>
</reference>
<dbReference type="GO" id="GO:0005634">
    <property type="term" value="C:nucleus"/>
    <property type="evidence" value="ECO:0007669"/>
    <property type="project" value="UniProtKB-SubCell"/>
</dbReference>
<evidence type="ECO:0000256" key="1">
    <source>
        <dbReference type="ARBA" id="ARBA00004123"/>
    </source>
</evidence>
<accession>A0AAN0JPR0</accession>
<dbReference type="RefSeq" id="XP_019858788.1">
    <property type="nucleotide sequence ID" value="XM_020003229.1"/>
</dbReference>
<evidence type="ECO:0000313" key="5">
    <source>
        <dbReference type="EnsemblMetazoa" id="XP_019858788.1"/>
    </source>
</evidence>
<dbReference type="AlphaFoldDB" id="A0AAN0JPR0"/>
<name>A0AAN0JPR0_AMPQE</name>
<feature type="domain" description="Pre-mRNA 3'-end-processing endonuclease polyadenylation factor C-term" evidence="4">
    <location>
        <begin position="1"/>
        <end position="101"/>
    </location>
</feature>
<dbReference type="GO" id="GO:0006397">
    <property type="term" value="P:mRNA processing"/>
    <property type="evidence" value="ECO:0007669"/>
    <property type="project" value="UniProtKB-KW"/>
</dbReference>
<evidence type="ECO:0000313" key="6">
    <source>
        <dbReference type="Proteomes" id="UP000007879"/>
    </source>
</evidence>
<protein>
    <recommendedName>
        <fullName evidence="4">Pre-mRNA 3'-end-processing endonuclease polyadenylation factor C-term domain-containing protein</fullName>
    </recommendedName>
</protein>
<keyword evidence="2" id="KW-0507">mRNA processing</keyword>
<dbReference type="GeneID" id="109587009"/>
<evidence type="ECO:0000259" key="4">
    <source>
        <dbReference type="Pfam" id="PF11718"/>
    </source>
</evidence>
<dbReference type="Proteomes" id="UP000007879">
    <property type="component" value="Unassembled WGS sequence"/>
</dbReference>
<organism evidence="5 6">
    <name type="scientific">Amphimedon queenslandica</name>
    <name type="common">Sponge</name>
    <dbReference type="NCBI Taxonomy" id="400682"/>
    <lineage>
        <taxon>Eukaryota</taxon>
        <taxon>Metazoa</taxon>
        <taxon>Porifera</taxon>
        <taxon>Demospongiae</taxon>
        <taxon>Heteroscleromorpha</taxon>
        <taxon>Haplosclerida</taxon>
        <taxon>Niphatidae</taxon>
        <taxon>Amphimedon</taxon>
    </lineage>
</organism>
<keyword evidence="6" id="KW-1185">Reference proteome</keyword>
<dbReference type="KEGG" id="aqu:109587009"/>
<evidence type="ECO:0000256" key="2">
    <source>
        <dbReference type="ARBA" id="ARBA00022664"/>
    </source>
</evidence>
<keyword evidence="3" id="KW-0539">Nucleus</keyword>
<reference evidence="6" key="1">
    <citation type="journal article" date="2010" name="Nature">
        <title>The Amphimedon queenslandica genome and the evolution of animal complexity.</title>
        <authorList>
            <person name="Srivastava M."/>
            <person name="Simakov O."/>
            <person name="Chapman J."/>
            <person name="Fahey B."/>
            <person name="Gauthier M.E."/>
            <person name="Mitros T."/>
            <person name="Richards G.S."/>
            <person name="Conaco C."/>
            <person name="Dacre M."/>
            <person name="Hellsten U."/>
            <person name="Larroux C."/>
            <person name="Putnam N.H."/>
            <person name="Stanke M."/>
            <person name="Adamska M."/>
            <person name="Darling A."/>
            <person name="Degnan S.M."/>
            <person name="Oakley T.H."/>
            <person name="Plachetzki D.C."/>
            <person name="Zhai Y."/>
            <person name="Adamski M."/>
            <person name="Calcino A."/>
            <person name="Cummins S.F."/>
            <person name="Goodstein D.M."/>
            <person name="Harris C."/>
            <person name="Jackson D.J."/>
            <person name="Leys S.P."/>
            <person name="Shu S."/>
            <person name="Woodcroft B.J."/>
            <person name="Vervoort M."/>
            <person name="Kosik K.S."/>
            <person name="Manning G."/>
            <person name="Degnan B.M."/>
            <person name="Rokhsar D.S."/>
        </authorList>
    </citation>
    <scope>NUCLEOTIDE SEQUENCE [LARGE SCALE GENOMIC DNA]</scope>
</reference>
<comment type="subcellular location">
    <subcellularLocation>
        <location evidence="1">Nucleus</location>
    </subcellularLocation>
</comment>
<dbReference type="Pfam" id="PF11718">
    <property type="entry name" value="CPSF73-100_C"/>
    <property type="match status" value="1"/>
</dbReference>
<dbReference type="EnsemblMetazoa" id="XM_020003229.1">
    <property type="protein sequence ID" value="XP_019858788.1"/>
    <property type="gene ID" value="LOC109587009"/>
</dbReference>